<dbReference type="GO" id="GO:0000977">
    <property type="term" value="F:RNA polymerase II transcription regulatory region sequence-specific DNA binding"/>
    <property type="evidence" value="ECO:0007669"/>
    <property type="project" value="TreeGrafter"/>
</dbReference>
<protein>
    <submittedName>
        <fullName evidence="2">Transcription factor DP</fullName>
    </submittedName>
</protein>
<dbReference type="Gene3D" id="1.10.10.10">
    <property type="entry name" value="Winged helix-like DNA-binding domain superfamily/Winged helix DNA-binding domain"/>
    <property type="match status" value="1"/>
</dbReference>
<accession>A0A7J0E1P6</accession>
<dbReference type="InterPro" id="IPR036388">
    <property type="entry name" value="WH-like_DNA-bd_sf"/>
</dbReference>
<dbReference type="GO" id="GO:0000981">
    <property type="term" value="F:DNA-binding transcription factor activity, RNA polymerase II-specific"/>
    <property type="evidence" value="ECO:0007669"/>
    <property type="project" value="TreeGrafter"/>
</dbReference>
<dbReference type="GO" id="GO:0005667">
    <property type="term" value="C:transcription regulator complex"/>
    <property type="evidence" value="ECO:0007669"/>
    <property type="project" value="InterPro"/>
</dbReference>
<dbReference type="InterPro" id="IPR015648">
    <property type="entry name" value="Transcrpt_fac_DP"/>
</dbReference>
<dbReference type="PANTHER" id="PTHR12548">
    <property type="entry name" value="TRANSCRIPTION FACTOR DP"/>
    <property type="match status" value="1"/>
</dbReference>
<reference evidence="3" key="1">
    <citation type="submission" date="2019-07" db="EMBL/GenBank/DDBJ databases">
        <title>De Novo Assembly of kiwifruit Actinidia rufa.</title>
        <authorList>
            <person name="Sugita-Konishi S."/>
            <person name="Sato K."/>
            <person name="Mori E."/>
            <person name="Abe Y."/>
            <person name="Kisaki G."/>
            <person name="Hamano K."/>
            <person name="Suezawa K."/>
            <person name="Otani M."/>
            <person name="Fukuda T."/>
            <person name="Manabe T."/>
            <person name="Gomi K."/>
            <person name="Tabuchi M."/>
            <person name="Akimitsu K."/>
            <person name="Kataoka I."/>
        </authorList>
    </citation>
    <scope>NUCLEOTIDE SEQUENCE [LARGE SCALE GENOMIC DNA]</scope>
    <source>
        <strain evidence="3">cv. Fuchu</strain>
    </source>
</reference>
<dbReference type="GO" id="GO:0051726">
    <property type="term" value="P:regulation of cell cycle"/>
    <property type="evidence" value="ECO:0007669"/>
    <property type="project" value="InterPro"/>
</dbReference>
<feature type="region of interest" description="Disordered" evidence="1">
    <location>
        <begin position="1"/>
        <end position="93"/>
    </location>
</feature>
<evidence type="ECO:0000313" key="2">
    <source>
        <dbReference type="EMBL" id="GFS45839.1"/>
    </source>
</evidence>
<dbReference type="PANTHER" id="PTHR12548:SF9">
    <property type="entry name" value="TRANSCRIPTION FACTOR DP"/>
    <property type="match status" value="1"/>
</dbReference>
<keyword evidence="3" id="KW-1185">Reference proteome</keyword>
<organism evidence="2 3">
    <name type="scientific">Actinidia rufa</name>
    <dbReference type="NCBI Taxonomy" id="165716"/>
    <lineage>
        <taxon>Eukaryota</taxon>
        <taxon>Viridiplantae</taxon>
        <taxon>Streptophyta</taxon>
        <taxon>Embryophyta</taxon>
        <taxon>Tracheophyta</taxon>
        <taxon>Spermatophyta</taxon>
        <taxon>Magnoliopsida</taxon>
        <taxon>eudicotyledons</taxon>
        <taxon>Gunneridae</taxon>
        <taxon>Pentapetalae</taxon>
        <taxon>asterids</taxon>
        <taxon>Ericales</taxon>
        <taxon>Actinidiaceae</taxon>
        <taxon>Actinidia</taxon>
    </lineage>
</organism>
<dbReference type="EMBL" id="BJWL01000455">
    <property type="protein sequence ID" value="GFS45839.1"/>
    <property type="molecule type" value="Genomic_DNA"/>
</dbReference>
<feature type="compositionally biased region" description="Polar residues" evidence="1">
    <location>
        <begin position="1"/>
        <end position="10"/>
    </location>
</feature>
<dbReference type="GO" id="GO:0005634">
    <property type="term" value="C:nucleus"/>
    <property type="evidence" value="ECO:0007669"/>
    <property type="project" value="TreeGrafter"/>
</dbReference>
<name>A0A7J0E1P6_9ERIC</name>
<proteinExistence type="predicted"/>
<dbReference type="AlphaFoldDB" id="A0A7J0E1P6"/>
<feature type="compositionally biased region" description="Polar residues" evidence="1">
    <location>
        <begin position="22"/>
        <end position="33"/>
    </location>
</feature>
<evidence type="ECO:0000313" key="3">
    <source>
        <dbReference type="Proteomes" id="UP000585474"/>
    </source>
</evidence>
<evidence type="ECO:0000256" key="1">
    <source>
        <dbReference type="SAM" id="MobiDB-lite"/>
    </source>
</evidence>
<gene>
    <name evidence="2" type="ORF">Acr_00g0098520</name>
</gene>
<dbReference type="Proteomes" id="UP000585474">
    <property type="component" value="Unassembled WGS sequence"/>
</dbReference>
<sequence>MVSGSSNHLHQVNEGLGDKNKPSVSKSNTASTGGSVGSPAATTPPPTLANSRLNHLHLHDDDDDAPSQGAAGIKKKKRGQRAAGGDKSGRGLRQFSMKVCEKVESKGRTTYNEVRCFLYL</sequence>
<dbReference type="OrthoDB" id="1795482at2759"/>
<comment type="caution">
    <text evidence="2">The sequence shown here is derived from an EMBL/GenBank/DDBJ whole genome shotgun (WGS) entry which is preliminary data.</text>
</comment>